<keyword evidence="4" id="KW-0862">Zinc</keyword>
<dbReference type="SMART" id="SM00401">
    <property type="entry name" value="ZnF_GATA"/>
    <property type="match status" value="2"/>
</dbReference>
<dbReference type="PROSITE" id="PS00344">
    <property type="entry name" value="GATA_ZN_FINGER_1"/>
    <property type="match status" value="1"/>
</dbReference>
<dbReference type="InterPro" id="IPR013860">
    <property type="entry name" value="AreA_GATA"/>
</dbReference>
<organism evidence="11 12">
    <name type="scientific">Mucor flavus</name>
    <dbReference type="NCBI Taxonomy" id="439312"/>
    <lineage>
        <taxon>Eukaryota</taxon>
        <taxon>Fungi</taxon>
        <taxon>Fungi incertae sedis</taxon>
        <taxon>Mucoromycota</taxon>
        <taxon>Mucoromycotina</taxon>
        <taxon>Mucoromycetes</taxon>
        <taxon>Mucorales</taxon>
        <taxon>Mucorineae</taxon>
        <taxon>Mucoraceae</taxon>
        <taxon>Mucor</taxon>
    </lineage>
</organism>
<evidence type="ECO:0000256" key="4">
    <source>
        <dbReference type="ARBA" id="ARBA00022833"/>
    </source>
</evidence>
<evidence type="ECO:0000256" key="3">
    <source>
        <dbReference type="ARBA" id="ARBA00022771"/>
    </source>
</evidence>
<dbReference type="Proteomes" id="UP001473302">
    <property type="component" value="Unassembled WGS sequence"/>
</dbReference>
<keyword evidence="3 8" id="KW-0863">Zinc-finger</keyword>
<feature type="compositionally biased region" description="Polar residues" evidence="9">
    <location>
        <begin position="489"/>
        <end position="510"/>
    </location>
</feature>
<accession>A0ABP9YT41</accession>
<keyword evidence="5" id="KW-0805">Transcription regulation</keyword>
<feature type="compositionally biased region" description="Low complexity" evidence="9">
    <location>
        <begin position="518"/>
        <end position="527"/>
    </location>
</feature>
<dbReference type="CDD" id="cd00202">
    <property type="entry name" value="ZnF_GATA"/>
    <property type="match status" value="2"/>
</dbReference>
<feature type="region of interest" description="Disordered" evidence="9">
    <location>
        <begin position="72"/>
        <end position="101"/>
    </location>
</feature>
<evidence type="ECO:0000256" key="7">
    <source>
        <dbReference type="ARBA" id="ARBA00023242"/>
    </source>
</evidence>
<dbReference type="SUPFAM" id="SSF57716">
    <property type="entry name" value="Glucocorticoid receptor-like (DNA-binding domain)"/>
    <property type="match status" value="2"/>
</dbReference>
<dbReference type="InterPro" id="IPR000679">
    <property type="entry name" value="Znf_GATA"/>
</dbReference>
<reference evidence="11 12" key="1">
    <citation type="submission" date="2024-04" db="EMBL/GenBank/DDBJ databases">
        <title>genome sequences of Mucor flavus KT1a and Helicostylum pulchrum KT1b strains isolated from the surface of a dry-aged beef.</title>
        <authorList>
            <person name="Toyotome T."/>
            <person name="Hosono M."/>
            <person name="Torimaru M."/>
            <person name="Fukuda K."/>
            <person name="Mikami N."/>
        </authorList>
    </citation>
    <scope>NUCLEOTIDE SEQUENCE [LARGE SCALE GENOMIC DNA]</scope>
    <source>
        <strain evidence="11 12">KT1a</strain>
    </source>
</reference>
<evidence type="ECO:0000256" key="6">
    <source>
        <dbReference type="ARBA" id="ARBA00023163"/>
    </source>
</evidence>
<gene>
    <name evidence="11" type="ORF">MFLAVUS_003450</name>
</gene>
<evidence type="ECO:0000256" key="1">
    <source>
        <dbReference type="ARBA" id="ARBA00004123"/>
    </source>
</evidence>
<comment type="subcellular location">
    <subcellularLocation>
        <location evidence="1">Nucleus</location>
    </subcellularLocation>
</comment>
<dbReference type="PRINTS" id="PR00619">
    <property type="entry name" value="GATAZNFINGER"/>
</dbReference>
<sequence length="527" mass="59171">MPPQPPPPIVLKLEGNETCLPFSNFNQDELSKTWRLCTKVKDALENGSRLENLSWRLWFIQNVLVSNDVKSSTGTSSRTSVLNKEETFISPPPPPAPTVSAAPAPALQVEPESILDYNLDQVKQISTENFILNQFTSDQQGDQMIELKDIFPFDYMYSIPEETPLAQVDNSFSYNTSSWQPTHTPQQPSYSNCNTTFYPDNTVFQQNYADNTPFIQDQYNASAINIPADVDILNQPNFFADYNSSIALTSIPNATLHNKLLATLPRHTLASAERLLSKKSTSHQLQQQKMSDSLPLNNPQKNKSPQHYYNTFQLDTRSPVTKTIHLENTNTTPSLPDEKSLQCSNCDATTTPLWRRSAEDKILCNACGLYFKLHNTPRPKNLKAMGGKNKEARSSNNEIDDNDPENTREKSGTPHTICSNCSTDKTPLWRRDIEGLPLCNACGLYLKLHNEKRPLSMKTDVIKKRQRTETLLASSQDDSVKKPRYYDQQSLYSSDNNATPGYRNTVSSLPGTGILMMTPSNSTTSPS</sequence>
<dbReference type="InterPro" id="IPR039355">
    <property type="entry name" value="Transcription_factor_GATA"/>
</dbReference>
<dbReference type="PROSITE" id="PS50114">
    <property type="entry name" value="GATA_ZN_FINGER_2"/>
    <property type="match status" value="2"/>
</dbReference>
<feature type="region of interest" description="Disordered" evidence="9">
    <location>
        <begin position="277"/>
        <end position="306"/>
    </location>
</feature>
<evidence type="ECO:0000256" key="8">
    <source>
        <dbReference type="PROSITE-ProRule" id="PRU00094"/>
    </source>
</evidence>
<feature type="compositionally biased region" description="Polar residues" evidence="9">
    <location>
        <begin position="72"/>
        <end position="82"/>
    </location>
</feature>
<feature type="domain" description="GATA-type" evidence="10">
    <location>
        <begin position="412"/>
        <end position="465"/>
    </location>
</feature>
<dbReference type="PANTHER" id="PTHR10071">
    <property type="entry name" value="TRANSCRIPTION FACTOR GATA FAMILY MEMBER"/>
    <property type="match status" value="1"/>
</dbReference>
<dbReference type="Pfam" id="PF08550">
    <property type="entry name" value="GATA_AreA"/>
    <property type="match status" value="1"/>
</dbReference>
<evidence type="ECO:0000313" key="11">
    <source>
        <dbReference type="EMBL" id="GAA5810034.1"/>
    </source>
</evidence>
<protein>
    <recommendedName>
        <fullName evidence="10">GATA-type domain-containing protein</fullName>
    </recommendedName>
</protein>
<evidence type="ECO:0000256" key="2">
    <source>
        <dbReference type="ARBA" id="ARBA00022723"/>
    </source>
</evidence>
<dbReference type="InterPro" id="IPR013088">
    <property type="entry name" value="Znf_NHR/GATA"/>
</dbReference>
<proteinExistence type="predicted"/>
<dbReference type="EMBL" id="BAABUK010000006">
    <property type="protein sequence ID" value="GAA5810034.1"/>
    <property type="molecule type" value="Genomic_DNA"/>
</dbReference>
<evidence type="ECO:0000256" key="5">
    <source>
        <dbReference type="ARBA" id="ARBA00023015"/>
    </source>
</evidence>
<feature type="compositionally biased region" description="Polar residues" evidence="9">
    <location>
        <begin position="278"/>
        <end position="306"/>
    </location>
</feature>
<keyword evidence="6" id="KW-0804">Transcription</keyword>
<evidence type="ECO:0000313" key="12">
    <source>
        <dbReference type="Proteomes" id="UP001473302"/>
    </source>
</evidence>
<dbReference type="PANTHER" id="PTHR10071:SF281">
    <property type="entry name" value="BOX A-BINDING FACTOR-RELATED"/>
    <property type="match status" value="1"/>
</dbReference>
<evidence type="ECO:0000259" key="10">
    <source>
        <dbReference type="PROSITE" id="PS50114"/>
    </source>
</evidence>
<keyword evidence="7" id="KW-0539">Nucleus</keyword>
<evidence type="ECO:0000256" key="9">
    <source>
        <dbReference type="SAM" id="MobiDB-lite"/>
    </source>
</evidence>
<name>A0ABP9YT41_9FUNG</name>
<comment type="caution">
    <text evidence="11">The sequence shown here is derived from an EMBL/GenBank/DDBJ whole genome shotgun (WGS) entry which is preliminary data.</text>
</comment>
<feature type="region of interest" description="Disordered" evidence="9">
    <location>
        <begin position="381"/>
        <end position="415"/>
    </location>
</feature>
<keyword evidence="12" id="KW-1185">Reference proteome</keyword>
<keyword evidence="2" id="KW-0479">Metal-binding</keyword>
<dbReference type="Gene3D" id="3.30.50.10">
    <property type="entry name" value="Erythroid Transcription Factor GATA-1, subunit A"/>
    <property type="match status" value="2"/>
</dbReference>
<feature type="domain" description="GATA-type" evidence="10">
    <location>
        <begin position="337"/>
        <end position="393"/>
    </location>
</feature>
<dbReference type="Pfam" id="PF00320">
    <property type="entry name" value="GATA"/>
    <property type="match status" value="2"/>
</dbReference>
<feature type="region of interest" description="Disordered" evidence="9">
    <location>
        <begin position="489"/>
        <end position="527"/>
    </location>
</feature>